<dbReference type="Gene3D" id="3.10.290.10">
    <property type="entry name" value="RNA-binding S4 domain"/>
    <property type="match status" value="1"/>
</dbReference>
<protein>
    <recommendedName>
        <fullName evidence="5">Pseudouridine synthase</fullName>
        <ecNumber evidence="5">5.4.99.-</ecNumber>
    </recommendedName>
</protein>
<dbReference type="InterPro" id="IPR000748">
    <property type="entry name" value="PsdUridine_synth_RsuA/RluB/E/F"/>
</dbReference>
<dbReference type="PROSITE" id="PS50889">
    <property type="entry name" value="S4"/>
    <property type="match status" value="1"/>
</dbReference>
<dbReference type="InterPro" id="IPR018496">
    <property type="entry name" value="PsdUridine_synth_RsuA/RluB_CS"/>
</dbReference>
<dbReference type="SMART" id="SM00363">
    <property type="entry name" value="S4"/>
    <property type="match status" value="1"/>
</dbReference>
<evidence type="ECO:0000256" key="2">
    <source>
        <dbReference type="ARBA" id="ARBA00022884"/>
    </source>
</evidence>
<gene>
    <name evidence="7" type="primary">MCYN0788</name>
    <name evidence="7" type="ORF">NCTC10179_00742</name>
</gene>
<dbReference type="EC" id="5.4.99.-" evidence="5"/>
<dbReference type="SUPFAM" id="SSF55174">
    <property type="entry name" value="Alpha-L RNA-binding motif"/>
    <property type="match status" value="1"/>
</dbReference>
<comment type="similarity">
    <text evidence="1 5">Belongs to the pseudouridine synthase RsuA family.</text>
</comment>
<evidence type="ECO:0000256" key="4">
    <source>
        <dbReference type="PROSITE-ProRule" id="PRU00182"/>
    </source>
</evidence>
<keyword evidence="8" id="KW-1185">Reference proteome</keyword>
<dbReference type="GO" id="GO:0000455">
    <property type="term" value="P:enzyme-directed rRNA pseudouridine synthesis"/>
    <property type="evidence" value="ECO:0007669"/>
    <property type="project" value="UniProtKB-ARBA"/>
</dbReference>
<dbReference type="CDD" id="cd02553">
    <property type="entry name" value="PseudoU_synth_RsuA"/>
    <property type="match status" value="1"/>
</dbReference>
<dbReference type="Gene3D" id="3.30.70.580">
    <property type="entry name" value="Pseudouridine synthase I, catalytic domain, N-terminal subdomain"/>
    <property type="match status" value="1"/>
</dbReference>
<organism evidence="7 8">
    <name type="scientific">Mycoplasmopsis columboralis</name>
    <dbReference type="NCBI Taxonomy" id="171282"/>
    <lineage>
        <taxon>Bacteria</taxon>
        <taxon>Bacillati</taxon>
        <taxon>Mycoplasmatota</taxon>
        <taxon>Mycoplasmoidales</taxon>
        <taxon>Metamycoplasmataceae</taxon>
        <taxon>Mycoplasmopsis</taxon>
    </lineage>
</organism>
<dbReference type="InterPro" id="IPR006145">
    <property type="entry name" value="PsdUridine_synth_RsuA/RluA"/>
</dbReference>
<dbReference type="Gene3D" id="3.30.70.1560">
    <property type="entry name" value="Alpha-L RNA-binding motif"/>
    <property type="match status" value="1"/>
</dbReference>
<dbReference type="AlphaFoldDB" id="A0A449B7J2"/>
<reference evidence="7 8" key="1">
    <citation type="submission" date="2019-01" db="EMBL/GenBank/DDBJ databases">
        <authorList>
            <consortium name="Pathogen Informatics"/>
        </authorList>
    </citation>
    <scope>NUCLEOTIDE SEQUENCE [LARGE SCALE GENOMIC DNA]</scope>
    <source>
        <strain evidence="7 8">NCTC10179</strain>
    </source>
</reference>
<evidence type="ECO:0000313" key="8">
    <source>
        <dbReference type="Proteomes" id="UP000289497"/>
    </source>
</evidence>
<dbReference type="PANTHER" id="PTHR47683:SF4">
    <property type="entry name" value="PSEUDOURIDINE SYNTHASE"/>
    <property type="match status" value="1"/>
</dbReference>
<keyword evidence="3 5" id="KW-0413">Isomerase</keyword>
<dbReference type="Pfam" id="PF01479">
    <property type="entry name" value="S4"/>
    <property type="match status" value="1"/>
</dbReference>
<dbReference type="InterPro" id="IPR020103">
    <property type="entry name" value="PsdUridine_synth_cat_dom_sf"/>
</dbReference>
<name>A0A449B7J2_9BACT</name>
<dbReference type="EMBL" id="LR215039">
    <property type="protein sequence ID" value="VEU76546.1"/>
    <property type="molecule type" value="Genomic_DNA"/>
</dbReference>
<evidence type="ECO:0000256" key="1">
    <source>
        <dbReference type="ARBA" id="ARBA00008348"/>
    </source>
</evidence>
<dbReference type="InterPro" id="IPR002942">
    <property type="entry name" value="S4_RNA-bd"/>
</dbReference>
<evidence type="ECO:0000313" key="7">
    <source>
        <dbReference type="EMBL" id="VEU76546.1"/>
    </source>
</evidence>
<dbReference type="NCBIfam" id="TIGR00093">
    <property type="entry name" value="pseudouridine synthase"/>
    <property type="match status" value="1"/>
</dbReference>
<dbReference type="InterPro" id="IPR020094">
    <property type="entry name" value="TruA/RsuA/RluB/E/F_N"/>
</dbReference>
<dbReference type="Proteomes" id="UP000289497">
    <property type="component" value="Chromosome"/>
</dbReference>
<dbReference type="InterPro" id="IPR050343">
    <property type="entry name" value="RsuA_PseudoU_synthase"/>
</dbReference>
<dbReference type="CDD" id="cd00165">
    <property type="entry name" value="S4"/>
    <property type="match status" value="1"/>
</dbReference>
<evidence type="ECO:0000256" key="3">
    <source>
        <dbReference type="ARBA" id="ARBA00023235"/>
    </source>
</evidence>
<dbReference type="KEGG" id="mcou:NCTC10179_00742"/>
<accession>A0A449B7J2</accession>
<dbReference type="PANTHER" id="PTHR47683">
    <property type="entry name" value="PSEUDOURIDINE SYNTHASE FAMILY PROTEIN-RELATED"/>
    <property type="match status" value="1"/>
</dbReference>
<proteinExistence type="inferred from homology"/>
<dbReference type="InterPro" id="IPR042092">
    <property type="entry name" value="PsdUridine_s_RsuA/RluB/E/F_cat"/>
</dbReference>
<keyword evidence="2 4" id="KW-0694">RNA-binding</keyword>
<dbReference type="Pfam" id="PF00849">
    <property type="entry name" value="PseudoU_synth_2"/>
    <property type="match status" value="1"/>
</dbReference>
<sequence>MQRLEKIISEHTNYTRKDIKNLILRKQVLVNGKVANLGLKCAPNDQISIKNKILNQTKRYYIMLNKPSGYLSANYDKNDKTVFELIGNEIPKKNLALWGRLDKDTEGLIILSTNGELGHKLLSPKNHVPKTYYVQTNRILNNNIIQEFEKGVLIDLNHLAKGTVSNLDKNTCKLTIFEGKFHQVKKMFKSLNYEVTYLKRLTFGNLQLDDSLRIGDYRLLTNEEIQQLENE</sequence>
<dbReference type="OrthoDB" id="9807213at2"/>
<evidence type="ECO:0000259" key="6">
    <source>
        <dbReference type="SMART" id="SM00363"/>
    </source>
</evidence>
<dbReference type="GO" id="GO:0120159">
    <property type="term" value="F:rRNA pseudouridine synthase activity"/>
    <property type="evidence" value="ECO:0007669"/>
    <property type="project" value="UniProtKB-ARBA"/>
</dbReference>
<dbReference type="RefSeq" id="WP_036435340.1">
    <property type="nucleotide sequence ID" value="NZ_LR215039.1"/>
</dbReference>
<evidence type="ECO:0000256" key="5">
    <source>
        <dbReference type="RuleBase" id="RU003887"/>
    </source>
</evidence>
<dbReference type="InterPro" id="IPR036986">
    <property type="entry name" value="S4_RNA-bd_sf"/>
</dbReference>
<dbReference type="SUPFAM" id="SSF55120">
    <property type="entry name" value="Pseudouridine synthase"/>
    <property type="match status" value="1"/>
</dbReference>
<feature type="domain" description="RNA-binding S4" evidence="6">
    <location>
        <begin position="2"/>
        <end position="62"/>
    </location>
</feature>
<dbReference type="GO" id="GO:0003723">
    <property type="term" value="F:RNA binding"/>
    <property type="evidence" value="ECO:0007669"/>
    <property type="project" value="UniProtKB-KW"/>
</dbReference>
<dbReference type="PROSITE" id="PS01149">
    <property type="entry name" value="PSI_RSU"/>
    <property type="match status" value="1"/>
</dbReference>